<feature type="compositionally biased region" description="Low complexity" evidence="1">
    <location>
        <begin position="317"/>
        <end position="333"/>
    </location>
</feature>
<proteinExistence type="predicted"/>
<evidence type="ECO:0000256" key="1">
    <source>
        <dbReference type="SAM" id="MobiDB-lite"/>
    </source>
</evidence>
<reference evidence="3" key="1">
    <citation type="journal article" date="2017" name="Genome Biol.">
        <title>Comparative genomics reveals high biological diversity and specific adaptations in the industrially and medically important fungal genus Aspergillus.</title>
        <authorList>
            <person name="de Vries R.P."/>
            <person name="Riley R."/>
            <person name="Wiebenga A."/>
            <person name="Aguilar-Osorio G."/>
            <person name="Amillis S."/>
            <person name="Uchima C.A."/>
            <person name="Anderluh G."/>
            <person name="Asadollahi M."/>
            <person name="Askin M."/>
            <person name="Barry K."/>
            <person name="Battaglia E."/>
            <person name="Bayram O."/>
            <person name="Benocci T."/>
            <person name="Braus-Stromeyer S.A."/>
            <person name="Caldana C."/>
            <person name="Canovas D."/>
            <person name="Cerqueira G.C."/>
            <person name="Chen F."/>
            <person name="Chen W."/>
            <person name="Choi C."/>
            <person name="Clum A."/>
            <person name="Dos Santos R.A."/>
            <person name="Damasio A.R."/>
            <person name="Diallinas G."/>
            <person name="Emri T."/>
            <person name="Fekete E."/>
            <person name="Flipphi M."/>
            <person name="Freyberg S."/>
            <person name="Gallo A."/>
            <person name="Gournas C."/>
            <person name="Habgood R."/>
            <person name="Hainaut M."/>
            <person name="Harispe M.L."/>
            <person name="Henrissat B."/>
            <person name="Hilden K.S."/>
            <person name="Hope R."/>
            <person name="Hossain A."/>
            <person name="Karabika E."/>
            <person name="Karaffa L."/>
            <person name="Karanyi Z."/>
            <person name="Krasevec N."/>
            <person name="Kuo A."/>
            <person name="Kusch H."/>
            <person name="LaButti K."/>
            <person name="Lagendijk E.L."/>
            <person name="Lapidus A."/>
            <person name="Levasseur A."/>
            <person name="Lindquist E."/>
            <person name="Lipzen A."/>
            <person name="Logrieco A.F."/>
            <person name="MacCabe A."/>
            <person name="Maekelae M.R."/>
            <person name="Malavazi I."/>
            <person name="Melin P."/>
            <person name="Meyer V."/>
            <person name="Mielnichuk N."/>
            <person name="Miskei M."/>
            <person name="Molnar A.P."/>
            <person name="Mule G."/>
            <person name="Ngan C.Y."/>
            <person name="Orejas M."/>
            <person name="Orosz E."/>
            <person name="Ouedraogo J.P."/>
            <person name="Overkamp K.M."/>
            <person name="Park H.-S."/>
            <person name="Perrone G."/>
            <person name="Piumi F."/>
            <person name="Punt P.J."/>
            <person name="Ram A.F."/>
            <person name="Ramon A."/>
            <person name="Rauscher S."/>
            <person name="Record E."/>
            <person name="Riano-Pachon D.M."/>
            <person name="Robert V."/>
            <person name="Roehrig J."/>
            <person name="Ruller R."/>
            <person name="Salamov A."/>
            <person name="Salih N.S."/>
            <person name="Samson R.A."/>
            <person name="Sandor E."/>
            <person name="Sanguinetti M."/>
            <person name="Schuetze T."/>
            <person name="Sepcic K."/>
            <person name="Shelest E."/>
            <person name="Sherlock G."/>
            <person name="Sophianopoulou V."/>
            <person name="Squina F.M."/>
            <person name="Sun H."/>
            <person name="Susca A."/>
            <person name="Todd R.B."/>
            <person name="Tsang A."/>
            <person name="Unkles S.E."/>
            <person name="van de Wiele N."/>
            <person name="van Rossen-Uffink D."/>
            <person name="Oliveira J.V."/>
            <person name="Vesth T.C."/>
            <person name="Visser J."/>
            <person name="Yu J.-H."/>
            <person name="Zhou M."/>
            <person name="Andersen M.R."/>
            <person name="Archer D.B."/>
            <person name="Baker S.E."/>
            <person name="Benoit I."/>
            <person name="Brakhage A.A."/>
            <person name="Braus G.H."/>
            <person name="Fischer R."/>
            <person name="Frisvad J.C."/>
            <person name="Goldman G.H."/>
            <person name="Houbraken J."/>
            <person name="Oakley B."/>
            <person name="Pocsi I."/>
            <person name="Scazzocchio C."/>
            <person name="Seiboth B."/>
            <person name="vanKuyk P.A."/>
            <person name="Wortman J."/>
            <person name="Dyer P.S."/>
            <person name="Grigoriev I.V."/>
        </authorList>
    </citation>
    <scope>NUCLEOTIDE SEQUENCE [LARGE SCALE GENOMIC DNA]</scope>
    <source>
        <strain evidence="3">CBS 583.65</strain>
    </source>
</reference>
<evidence type="ECO:0000313" key="3">
    <source>
        <dbReference type="Proteomes" id="UP000184073"/>
    </source>
</evidence>
<dbReference type="RefSeq" id="XP_040672021.1">
    <property type="nucleotide sequence ID" value="XM_040808404.1"/>
</dbReference>
<feature type="compositionally biased region" description="Polar residues" evidence="1">
    <location>
        <begin position="429"/>
        <end position="439"/>
    </location>
</feature>
<dbReference type="GeneID" id="63723915"/>
<feature type="compositionally biased region" description="Low complexity" evidence="1">
    <location>
        <begin position="375"/>
        <end position="415"/>
    </location>
</feature>
<dbReference type="Proteomes" id="UP000184073">
    <property type="component" value="Unassembled WGS sequence"/>
</dbReference>
<dbReference type="VEuPathDB" id="FungiDB:ASPVEDRAFT_154324"/>
<evidence type="ECO:0000313" key="2">
    <source>
        <dbReference type="EMBL" id="OJJ06259.1"/>
    </source>
</evidence>
<dbReference type="EMBL" id="KV878134">
    <property type="protein sequence ID" value="OJJ06259.1"/>
    <property type="molecule type" value="Genomic_DNA"/>
</dbReference>
<organism evidence="2 3">
    <name type="scientific">Aspergillus versicolor CBS 583.65</name>
    <dbReference type="NCBI Taxonomy" id="1036611"/>
    <lineage>
        <taxon>Eukaryota</taxon>
        <taxon>Fungi</taxon>
        <taxon>Dikarya</taxon>
        <taxon>Ascomycota</taxon>
        <taxon>Pezizomycotina</taxon>
        <taxon>Eurotiomycetes</taxon>
        <taxon>Eurotiomycetidae</taxon>
        <taxon>Eurotiales</taxon>
        <taxon>Aspergillaceae</taxon>
        <taxon>Aspergillus</taxon>
        <taxon>Aspergillus subgen. Nidulantes</taxon>
    </lineage>
</organism>
<feature type="region of interest" description="Disordered" evidence="1">
    <location>
        <begin position="189"/>
        <end position="277"/>
    </location>
</feature>
<name>A0A1L9PXI6_ASPVE</name>
<feature type="compositionally biased region" description="Basic residues" evidence="1">
    <location>
        <begin position="442"/>
        <end position="457"/>
    </location>
</feature>
<sequence>MPPLPGEERVLTLFADIHYYFTAPTPKPVLHRFEKSSYLYLYRNNTQQKTRIEVANNPGTPDQDAFNGALDNSHIQHSTSFPSRCTITVDGQTQQAQGGLSFPPPPNSANPYEWQLPTNDAHNPMQRLHTLDIYFWSAGDADQFLDSVENYLSRAQVETDRHPYPPGSSEGNATSTVVQQLENVAITDPAYQNGQTRNSQSEAAVVSPALVDIPPPPPMGNPAASPQHTSSISPPAEQKRDSAQLAPLPYNPAAPAAPEPIKHRQKTPPPPDAADGTGLAAAIAADNGVSYTNPGQTLGGGYPATTAAGIPPPPQPQLAQVPTTPYSVPGSYASPPPSAGLPRTGSFPPQPPIQSPPIQTPPIQSPPATTPSYPPTHLQGGTQQQIPITQPVQPVHTYAAQPQQVHQIQNQQQPPSFYGSQVPAVGGYSNYTYDQTPNPQHQHQHHHQHHHSQHHLHQPSSSEYSIHGQMYRPTEAEAGSHLQEHAKLAVQQPPQRSRKLEDSASKVEGSVNRFLKKLEKRL</sequence>
<gene>
    <name evidence="2" type="ORF">ASPVEDRAFT_154324</name>
</gene>
<dbReference type="AlphaFoldDB" id="A0A1L9PXI6"/>
<feature type="compositionally biased region" description="Pro residues" evidence="1">
    <location>
        <begin position="348"/>
        <end position="374"/>
    </location>
</feature>
<dbReference type="OrthoDB" id="5408296at2759"/>
<keyword evidence="3" id="KW-1185">Reference proteome</keyword>
<protein>
    <recommendedName>
        <fullName evidence="4">RNA recognition motif-containing protein</fullName>
    </recommendedName>
</protein>
<feature type="compositionally biased region" description="Pro residues" evidence="1">
    <location>
        <begin position="249"/>
        <end position="258"/>
    </location>
</feature>
<dbReference type="STRING" id="1036611.A0A1L9PXI6"/>
<feature type="compositionally biased region" description="Polar residues" evidence="1">
    <location>
        <begin position="190"/>
        <end position="202"/>
    </location>
</feature>
<feature type="region of interest" description="Disordered" evidence="1">
    <location>
        <begin position="294"/>
        <end position="511"/>
    </location>
</feature>
<accession>A0A1L9PXI6</accession>
<evidence type="ECO:0008006" key="4">
    <source>
        <dbReference type="Google" id="ProtNLM"/>
    </source>
</evidence>
<feature type="compositionally biased region" description="Polar residues" evidence="1">
    <location>
        <begin position="224"/>
        <end position="233"/>
    </location>
</feature>